<dbReference type="PANTHER" id="PTHR14098">
    <property type="entry name" value="SH2 DOMAIN CONTAINING PROTEIN"/>
    <property type="match status" value="1"/>
</dbReference>
<dbReference type="FunFam" id="3.30.505.10:FF:000016">
    <property type="entry name" value="B-cell linker protein isoform 2"/>
    <property type="match status" value="1"/>
</dbReference>
<dbReference type="InterPro" id="IPR036860">
    <property type="entry name" value="SH2_dom_sf"/>
</dbReference>
<name>A0AAY4AMV3_9TELE</name>
<dbReference type="Gene3D" id="1.10.150.50">
    <property type="entry name" value="Transcription Factor, Ets-1"/>
    <property type="match status" value="1"/>
</dbReference>
<organism evidence="5 6">
    <name type="scientific">Denticeps clupeoides</name>
    <name type="common">denticle herring</name>
    <dbReference type="NCBI Taxonomy" id="299321"/>
    <lineage>
        <taxon>Eukaryota</taxon>
        <taxon>Metazoa</taxon>
        <taxon>Chordata</taxon>
        <taxon>Craniata</taxon>
        <taxon>Vertebrata</taxon>
        <taxon>Euteleostomi</taxon>
        <taxon>Actinopterygii</taxon>
        <taxon>Neopterygii</taxon>
        <taxon>Teleostei</taxon>
        <taxon>Clupei</taxon>
        <taxon>Clupeiformes</taxon>
        <taxon>Denticipitoidei</taxon>
        <taxon>Denticipitidae</taxon>
        <taxon>Denticeps</taxon>
    </lineage>
</organism>
<gene>
    <name evidence="5" type="primary">lcp2a</name>
</gene>
<dbReference type="InterPro" id="IPR013761">
    <property type="entry name" value="SAM/pointed_sf"/>
</dbReference>
<dbReference type="PROSITE" id="PS50001">
    <property type="entry name" value="SH2"/>
    <property type="match status" value="1"/>
</dbReference>
<evidence type="ECO:0000313" key="5">
    <source>
        <dbReference type="Ensembl" id="ENSDCDP00010010182.1"/>
    </source>
</evidence>
<reference evidence="5" key="3">
    <citation type="submission" date="2025-09" db="UniProtKB">
        <authorList>
            <consortium name="Ensembl"/>
        </authorList>
    </citation>
    <scope>IDENTIFICATION</scope>
</reference>
<keyword evidence="1 2" id="KW-0727">SH2 domain</keyword>
<evidence type="ECO:0000256" key="1">
    <source>
        <dbReference type="ARBA" id="ARBA00022999"/>
    </source>
</evidence>
<dbReference type="GO" id="GO:0005737">
    <property type="term" value="C:cytoplasm"/>
    <property type="evidence" value="ECO:0007669"/>
    <property type="project" value="UniProtKB-ARBA"/>
</dbReference>
<dbReference type="GO" id="GO:0035556">
    <property type="term" value="P:intracellular signal transduction"/>
    <property type="evidence" value="ECO:0007669"/>
    <property type="project" value="TreeGrafter"/>
</dbReference>
<dbReference type="Pfam" id="PF00017">
    <property type="entry name" value="SH2"/>
    <property type="match status" value="1"/>
</dbReference>
<dbReference type="SUPFAM" id="SSF55550">
    <property type="entry name" value="SH2 domain"/>
    <property type="match status" value="1"/>
</dbReference>
<evidence type="ECO:0000256" key="2">
    <source>
        <dbReference type="PROSITE-ProRule" id="PRU00191"/>
    </source>
</evidence>
<dbReference type="Gene3D" id="3.30.505.10">
    <property type="entry name" value="SH2 domain"/>
    <property type="match status" value="1"/>
</dbReference>
<dbReference type="InterPro" id="IPR000980">
    <property type="entry name" value="SH2"/>
</dbReference>
<proteinExistence type="predicted"/>
<dbReference type="GeneTree" id="ENSGT00940000156835"/>
<feature type="region of interest" description="Disordered" evidence="3">
    <location>
        <begin position="367"/>
        <end position="427"/>
    </location>
</feature>
<feature type="compositionally biased region" description="Low complexity" evidence="3">
    <location>
        <begin position="287"/>
        <end position="296"/>
    </location>
</feature>
<feature type="compositionally biased region" description="Acidic residues" evidence="3">
    <location>
        <begin position="107"/>
        <end position="142"/>
    </location>
</feature>
<dbReference type="SUPFAM" id="SSF47769">
    <property type="entry name" value="SAM/Pointed domain"/>
    <property type="match status" value="1"/>
</dbReference>
<dbReference type="Ensembl" id="ENSDCDT00010010677.1">
    <property type="protein sequence ID" value="ENSDCDP00010010182.1"/>
    <property type="gene ID" value="ENSDCDG00010004523.1"/>
</dbReference>
<dbReference type="AlphaFoldDB" id="A0AAY4AMV3"/>
<feature type="compositionally biased region" description="Polar residues" evidence="3">
    <location>
        <begin position="255"/>
        <end position="265"/>
    </location>
</feature>
<evidence type="ECO:0000313" key="6">
    <source>
        <dbReference type="Proteomes" id="UP000694580"/>
    </source>
</evidence>
<feature type="compositionally biased region" description="Polar residues" evidence="3">
    <location>
        <begin position="398"/>
        <end position="420"/>
    </location>
</feature>
<protein>
    <recommendedName>
        <fullName evidence="4">SH2 domain-containing protein</fullName>
    </recommendedName>
</protein>
<evidence type="ECO:0000256" key="3">
    <source>
        <dbReference type="SAM" id="MobiDB-lite"/>
    </source>
</evidence>
<dbReference type="SMART" id="SM00252">
    <property type="entry name" value="SH2"/>
    <property type="match status" value="1"/>
</dbReference>
<reference evidence="5" key="2">
    <citation type="submission" date="2025-08" db="UniProtKB">
        <authorList>
            <consortium name="Ensembl"/>
        </authorList>
    </citation>
    <scope>IDENTIFICATION</scope>
</reference>
<dbReference type="InterPro" id="IPR051751">
    <property type="entry name" value="Immunoreceptor_sig_adapters"/>
</dbReference>
<accession>A0AAY4AMV3</accession>
<feature type="compositionally biased region" description="Pro residues" evidence="3">
    <location>
        <begin position="188"/>
        <end position="203"/>
    </location>
</feature>
<feature type="region of interest" description="Disordered" evidence="3">
    <location>
        <begin position="92"/>
        <end position="306"/>
    </location>
</feature>
<keyword evidence="6" id="KW-1185">Reference proteome</keyword>
<reference evidence="5 6" key="1">
    <citation type="submission" date="2020-06" db="EMBL/GenBank/DDBJ databases">
        <authorList>
            <consortium name="Wellcome Sanger Institute Data Sharing"/>
        </authorList>
    </citation>
    <scope>NUCLEOTIDE SEQUENCE [LARGE SCALE GENOMIC DNA]</scope>
</reference>
<feature type="domain" description="SH2" evidence="4">
    <location>
        <begin position="434"/>
        <end position="545"/>
    </location>
</feature>
<evidence type="ECO:0000259" key="4">
    <source>
        <dbReference type="PROSITE" id="PS50001"/>
    </source>
</evidence>
<dbReference type="GO" id="GO:0007169">
    <property type="term" value="P:cell surface receptor protein tyrosine kinase signaling pathway"/>
    <property type="evidence" value="ECO:0007669"/>
    <property type="project" value="TreeGrafter"/>
</dbReference>
<dbReference type="Proteomes" id="UP000694580">
    <property type="component" value="Chromosome 6"/>
</dbReference>
<dbReference type="PANTHER" id="PTHR14098:SF1">
    <property type="entry name" value="LYMPHOCYTE CYTOSOLIC PROTEIN 2"/>
    <property type="match status" value="1"/>
</dbReference>
<sequence length="547" mass="60943">MSFDYIPTRSEVMNWNPPRLADYLKRSQRDLAGCDKVVIINNISGPRFLNMSDNDLQKFPKLQAPLISRICCEINKKEEKRGFFQTRTKAPKYTEREIAQDDPVGWDPEEFDDSDDYENPNLDDDDEDNAESDYESPTEDAEGEVHSDDSYELPPSEPSGTQILPAKPSCMGEGDYIDNNHSRGKNQPPVPPERPGVGPPQPAPVHHSLLSHPGPRRDQSPQRPSRPTTKHAPPLQGGALASAPVAPRVDRTKKPSSAPNDRSLTPSRRPPAAEEPPRFPKPPLPVPVVTRSSSSVGQSQPNKRHGAEEVWHIFRPWCQKMKNSFKNNANAQLTKYFAIVSFFFYFILQSDRGMGRGNMLGINTFPLASRNPSPRPTRHGSSLRHDGTHPDVGPGTRLLSSRLQEAMNSRASTRSPSRQQPRAVDSAQGMDPAWYVGQVTRGQAEGSLRRVNMDGAFLVRDSSKGSVAQPYTLMVLYQQKVYNIQIRYNDEQGVFQLGTGLKVSVEFQQVGGIIEHHREMPLLLIDAKNRGAGGQQKQCALTHPAGW</sequence>